<dbReference type="PANTHER" id="PTHR10492">
    <property type="match status" value="1"/>
</dbReference>
<keyword evidence="2" id="KW-1185">Reference proteome</keyword>
<sequence length="201" mass="23077">MQLDPTVCKGDTIGRFYTVHPLNSEYFHLLLLLHILKGPTSFDDLRTMKGRLCSTFKDACSKRGLLDTDDQYDNALEEASLCHSLHKLQHLFAIMLVFCNLTDVHSLRNKYKDSMFHDILLQTHQITGNVDSSTTPAIYNRGLLRLEDLVMATGGQKLGAYSLNTLDRKEDACPNHLILREISYNIHKRKQYIASFEFRSR</sequence>
<evidence type="ECO:0000313" key="2">
    <source>
        <dbReference type="Proteomes" id="UP001162480"/>
    </source>
</evidence>
<dbReference type="EMBL" id="OX597817">
    <property type="protein sequence ID" value="CAI9721407.1"/>
    <property type="molecule type" value="Genomic_DNA"/>
</dbReference>
<dbReference type="Proteomes" id="UP001162480">
    <property type="component" value="Chromosome 4"/>
</dbReference>
<dbReference type="AlphaFoldDB" id="A0AA36AUD3"/>
<proteinExistence type="predicted"/>
<dbReference type="PANTHER" id="PTHR10492:SF57">
    <property type="entry name" value="ATP-DEPENDENT DNA HELICASE"/>
    <property type="match status" value="1"/>
</dbReference>
<reference evidence="1" key="1">
    <citation type="submission" date="2023-08" db="EMBL/GenBank/DDBJ databases">
        <authorList>
            <person name="Alioto T."/>
            <person name="Alioto T."/>
            <person name="Gomez Garrido J."/>
        </authorList>
    </citation>
    <scope>NUCLEOTIDE SEQUENCE</scope>
</reference>
<accession>A0AA36AUD3</accession>
<gene>
    <name evidence="1" type="ORF">OCTVUL_1B019676</name>
</gene>
<name>A0AA36AUD3_OCTVU</name>
<organism evidence="1 2">
    <name type="scientific">Octopus vulgaris</name>
    <name type="common">Common octopus</name>
    <dbReference type="NCBI Taxonomy" id="6645"/>
    <lineage>
        <taxon>Eukaryota</taxon>
        <taxon>Metazoa</taxon>
        <taxon>Spiralia</taxon>
        <taxon>Lophotrochozoa</taxon>
        <taxon>Mollusca</taxon>
        <taxon>Cephalopoda</taxon>
        <taxon>Coleoidea</taxon>
        <taxon>Octopodiformes</taxon>
        <taxon>Octopoda</taxon>
        <taxon>Incirrata</taxon>
        <taxon>Octopodidae</taxon>
        <taxon>Octopus</taxon>
    </lineage>
</organism>
<protein>
    <submittedName>
        <fullName evidence="1">Uncharacterized protein</fullName>
    </submittedName>
</protein>
<evidence type="ECO:0000313" key="1">
    <source>
        <dbReference type="EMBL" id="CAI9721407.1"/>
    </source>
</evidence>